<feature type="repeat" description="PPR" evidence="3">
    <location>
        <begin position="495"/>
        <end position="529"/>
    </location>
</feature>
<dbReference type="PROSITE" id="PS51375">
    <property type="entry name" value="PPR"/>
    <property type="match status" value="6"/>
</dbReference>
<dbReference type="Proteomes" id="UP000237105">
    <property type="component" value="Unassembled WGS sequence"/>
</dbReference>
<organism evidence="5 6">
    <name type="scientific">Parasponia andersonii</name>
    <name type="common">Sponia andersonii</name>
    <dbReference type="NCBI Taxonomy" id="3476"/>
    <lineage>
        <taxon>Eukaryota</taxon>
        <taxon>Viridiplantae</taxon>
        <taxon>Streptophyta</taxon>
        <taxon>Embryophyta</taxon>
        <taxon>Tracheophyta</taxon>
        <taxon>Spermatophyta</taxon>
        <taxon>Magnoliopsida</taxon>
        <taxon>eudicotyledons</taxon>
        <taxon>Gunneridae</taxon>
        <taxon>Pentapetalae</taxon>
        <taxon>rosids</taxon>
        <taxon>fabids</taxon>
        <taxon>Rosales</taxon>
        <taxon>Cannabaceae</taxon>
        <taxon>Parasponia</taxon>
    </lineage>
</organism>
<evidence type="ECO:0000313" key="5">
    <source>
        <dbReference type="EMBL" id="PON64875.1"/>
    </source>
</evidence>
<proteinExistence type="inferred from homology"/>
<accession>A0A2P5CUY7</accession>
<feature type="region of interest" description="Disordered" evidence="4">
    <location>
        <begin position="96"/>
        <end position="117"/>
    </location>
</feature>
<feature type="repeat" description="PPR" evidence="3">
    <location>
        <begin position="249"/>
        <end position="283"/>
    </location>
</feature>
<comment type="similarity">
    <text evidence="1">Belongs to the PPR family. P subfamily.</text>
</comment>
<dbReference type="PANTHER" id="PTHR47939:SF10">
    <property type="entry name" value="PENTACOTRIPEPTIDE-REPEAT REGION OF PRORP DOMAIN-CONTAINING PROTEIN"/>
    <property type="match status" value="1"/>
</dbReference>
<comment type="caution">
    <text evidence="5">The sequence shown here is derived from an EMBL/GenBank/DDBJ whole genome shotgun (WGS) entry which is preliminary data.</text>
</comment>
<dbReference type="EMBL" id="JXTB01000092">
    <property type="protein sequence ID" value="PON64875.1"/>
    <property type="molecule type" value="Genomic_DNA"/>
</dbReference>
<feature type="compositionally biased region" description="Polar residues" evidence="4">
    <location>
        <begin position="101"/>
        <end position="111"/>
    </location>
</feature>
<dbReference type="STRING" id="3476.A0A2P5CUY7"/>
<name>A0A2P5CUY7_PARAD</name>
<evidence type="ECO:0000256" key="3">
    <source>
        <dbReference type="PROSITE-ProRule" id="PRU00708"/>
    </source>
</evidence>
<keyword evidence="2" id="KW-0677">Repeat</keyword>
<dbReference type="PANTHER" id="PTHR47939">
    <property type="entry name" value="MEMBRANE-ASSOCIATED SALT-INDUCIBLE PROTEIN-LIKE"/>
    <property type="match status" value="1"/>
</dbReference>
<dbReference type="SUPFAM" id="SSF81901">
    <property type="entry name" value="HCP-like"/>
    <property type="match status" value="1"/>
</dbReference>
<reference evidence="6" key="1">
    <citation type="submission" date="2016-06" db="EMBL/GenBank/DDBJ databases">
        <title>Parallel loss of symbiosis genes in relatives of nitrogen-fixing non-legume Parasponia.</title>
        <authorList>
            <person name="Van Velzen R."/>
            <person name="Holmer R."/>
            <person name="Bu F."/>
            <person name="Rutten L."/>
            <person name="Van Zeijl A."/>
            <person name="Liu W."/>
            <person name="Santuari L."/>
            <person name="Cao Q."/>
            <person name="Sharma T."/>
            <person name="Shen D."/>
            <person name="Roswanjaya Y."/>
            <person name="Wardhani T."/>
            <person name="Kalhor M.S."/>
            <person name="Jansen J."/>
            <person name="Van den Hoogen J."/>
            <person name="Gungor B."/>
            <person name="Hartog M."/>
            <person name="Hontelez J."/>
            <person name="Verver J."/>
            <person name="Yang W.-C."/>
            <person name="Schijlen E."/>
            <person name="Repin R."/>
            <person name="Schilthuizen M."/>
            <person name="Schranz E."/>
            <person name="Heidstra R."/>
            <person name="Miyata K."/>
            <person name="Fedorova E."/>
            <person name="Kohlen W."/>
            <person name="Bisseling T."/>
            <person name="Smit S."/>
            <person name="Geurts R."/>
        </authorList>
    </citation>
    <scope>NUCLEOTIDE SEQUENCE [LARGE SCALE GENOMIC DNA]</scope>
    <source>
        <strain evidence="6">cv. WU1-14</strain>
    </source>
</reference>
<dbReference type="NCBIfam" id="TIGR00756">
    <property type="entry name" value="PPR"/>
    <property type="match status" value="4"/>
</dbReference>
<feature type="repeat" description="PPR" evidence="3">
    <location>
        <begin position="390"/>
        <end position="424"/>
    </location>
</feature>
<dbReference type="InterPro" id="IPR050667">
    <property type="entry name" value="PPR-containing_protein"/>
</dbReference>
<dbReference type="Pfam" id="PF13812">
    <property type="entry name" value="PPR_3"/>
    <property type="match status" value="1"/>
</dbReference>
<gene>
    <name evidence="5" type="ORF">PanWU01x14_120520</name>
</gene>
<feature type="repeat" description="PPR" evidence="3">
    <location>
        <begin position="425"/>
        <end position="459"/>
    </location>
</feature>
<dbReference type="Pfam" id="PF13041">
    <property type="entry name" value="PPR_2"/>
    <property type="match status" value="2"/>
</dbReference>
<feature type="region of interest" description="Disordered" evidence="4">
    <location>
        <begin position="23"/>
        <end position="43"/>
    </location>
</feature>
<evidence type="ECO:0000256" key="1">
    <source>
        <dbReference type="ARBA" id="ARBA00007626"/>
    </source>
</evidence>
<feature type="repeat" description="PPR" evidence="3">
    <location>
        <begin position="530"/>
        <end position="565"/>
    </location>
</feature>
<evidence type="ECO:0000256" key="2">
    <source>
        <dbReference type="ARBA" id="ARBA00022737"/>
    </source>
</evidence>
<dbReference type="OrthoDB" id="185373at2759"/>
<keyword evidence="6" id="KW-1185">Reference proteome</keyword>
<feature type="repeat" description="PPR" evidence="3">
    <location>
        <begin position="460"/>
        <end position="494"/>
    </location>
</feature>
<dbReference type="InterPro" id="IPR002885">
    <property type="entry name" value="PPR_rpt"/>
</dbReference>
<evidence type="ECO:0000313" key="6">
    <source>
        <dbReference type="Proteomes" id="UP000237105"/>
    </source>
</evidence>
<evidence type="ECO:0000256" key="4">
    <source>
        <dbReference type="SAM" id="MobiDB-lite"/>
    </source>
</evidence>
<dbReference type="Gene3D" id="1.25.40.10">
    <property type="entry name" value="Tetratricopeptide repeat domain"/>
    <property type="match status" value="4"/>
</dbReference>
<dbReference type="Pfam" id="PF01535">
    <property type="entry name" value="PPR"/>
    <property type="match status" value="1"/>
</dbReference>
<feature type="region of interest" description="Disordered" evidence="4">
    <location>
        <begin position="59"/>
        <end position="80"/>
    </location>
</feature>
<dbReference type="AlphaFoldDB" id="A0A2P5CUY7"/>
<dbReference type="InterPro" id="IPR011990">
    <property type="entry name" value="TPR-like_helical_dom_sf"/>
</dbReference>
<protein>
    <submittedName>
        <fullName evidence="5">Tetratricopeptide-like helical domain containing protein</fullName>
    </submittedName>
</protein>
<sequence length="593" mass="66535">MWRSFVASRASLFRYSQSLSSKTLTHLPHSSPSSTPFFPSTSSPLRNPRFFSQVSTNITHSDPHLSESTDAPEADPFPESFAENGAAQMINFAPSDGIEQDSMSFGENSSAHLDVSASDELSEQFEENGDIRTENDEQVHEIDVEQLENLLSLLQSSSDGSLEWSLDKMGLSLHEEFVVRVLETPNILSENLITFFKWASKVVSEFRDTPSVVHALVRAVCSSPRKKDAYSLWDLVKEIGEKKDNGVLRVESLNELIALFSKLGKAKAAMEVFDKFEEFGCEPNADTYYFSIDAHCRRSFFDWALSVSEKMVNAERLPDAEKVGKIISWFCKGKKAKDAYLIYALAKEKELYPPRSSVNFLISSLSREDETVKLALEMLDDFASDARKYAIKPFSAVIQGLCRIKDVSEAKNLLLKMTTDGPPPGNAVFNSVIHGFSKAGDMGEAVQMMKLMESRGLKPDVYTYTVIISAYANGGQMEEACKILSKAKKKHSKLCPVTYHTLIRGYCKLEDFDKALKLLAEMKDHGVQPNVDEYNKLIQSLCLRALDWETAEKLLEEMKEKDLHLNGITRGLIRAVKEMMVEEFETAKTSLES</sequence>